<evidence type="ECO:0000313" key="2">
    <source>
        <dbReference type="EMBL" id="KAI9187117.1"/>
    </source>
</evidence>
<organism evidence="2 3">
    <name type="scientific">Acer negundo</name>
    <name type="common">Box elder</name>
    <dbReference type="NCBI Taxonomy" id="4023"/>
    <lineage>
        <taxon>Eukaryota</taxon>
        <taxon>Viridiplantae</taxon>
        <taxon>Streptophyta</taxon>
        <taxon>Embryophyta</taxon>
        <taxon>Tracheophyta</taxon>
        <taxon>Spermatophyta</taxon>
        <taxon>Magnoliopsida</taxon>
        <taxon>eudicotyledons</taxon>
        <taxon>Gunneridae</taxon>
        <taxon>Pentapetalae</taxon>
        <taxon>rosids</taxon>
        <taxon>malvids</taxon>
        <taxon>Sapindales</taxon>
        <taxon>Sapindaceae</taxon>
        <taxon>Hippocastanoideae</taxon>
        <taxon>Acereae</taxon>
        <taxon>Acer</taxon>
    </lineage>
</organism>
<gene>
    <name evidence="2" type="ORF">LWI28_024608</name>
</gene>
<dbReference type="PANTHER" id="PTHR35481:SF1">
    <property type="entry name" value="DNA-DIRECTED RNA POLYMERASE SUBUNIT ALPHA"/>
    <property type="match status" value="1"/>
</dbReference>
<evidence type="ECO:0000259" key="1">
    <source>
        <dbReference type="Pfam" id="PF25475"/>
    </source>
</evidence>
<dbReference type="Pfam" id="PF25475">
    <property type="entry name" value="DUF7903"/>
    <property type="match status" value="1"/>
</dbReference>
<dbReference type="EMBL" id="JAJSOW010000100">
    <property type="protein sequence ID" value="KAI9187117.1"/>
    <property type="molecule type" value="Genomic_DNA"/>
</dbReference>
<accession>A0AAD5J838</accession>
<evidence type="ECO:0000313" key="3">
    <source>
        <dbReference type="Proteomes" id="UP001064489"/>
    </source>
</evidence>
<protein>
    <recommendedName>
        <fullName evidence="1">DUF7903 domain-containing protein</fullName>
    </recommendedName>
</protein>
<comment type="caution">
    <text evidence="2">The sequence shown here is derived from an EMBL/GenBank/DDBJ whole genome shotgun (WGS) entry which is preliminary data.</text>
</comment>
<dbReference type="PANTHER" id="PTHR35481">
    <property type="entry name" value="DNA-DIRECTED RNA POLYMERASE SUBUNIT ALPHA"/>
    <property type="match status" value="1"/>
</dbReference>
<dbReference type="InterPro" id="IPR057225">
    <property type="entry name" value="DUF7903"/>
</dbReference>
<dbReference type="AlphaFoldDB" id="A0AAD5J838"/>
<proteinExistence type="predicted"/>
<reference evidence="2" key="1">
    <citation type="journal article" date="2022" name="Plant J.">
        <title>Strategies of tolerance reflected in two North American maple genomes.</title>
        <authorList>
            <person name="McEvoy S.L."/>
            <person name="Sezen U.U."/>
            <person name="Trouern-Trend A."/>
            <person name="McMahon S.M."/>
            <person name="Schaberg P.G."/>
            <person name="Yang J."/>
            <person name="Wegrzyn J.L."/>
            <person name="Swenson N.G."/>
        </authorList>
    </citation>
    <scope>NUCLEOTIDE SEQUENCE</scope>
    <source>
        <strain evidence="2">91603</strain>
    </source>
</reference>
<sequence length="198" mass="23223">MQDPSVRSERVLRKDHVDETTLRRMKRTFYTNTPYSYMENITSGVVPKIGVDLVEGKNIYHIKVELNPVRHMVIDISCIDKNLDVRLALYTKRIISALQDDEMLSIRNIVNSNILDPEVKGELRWPLGKACSEYRYSVIGVWQTIAKKYKSPSSSLKARHVDRFVFKVTFGESTFEVNLKLRRIVSHLQKIFFLKYYY</sequence>
<dbReference type="Proteomes" id="UP001064489">
    <property type="component" value="Chromosome 3"/>
</dbReference>
<keyword evidence="3" id="KW-1185">Reference proteome</keyword>
<feature type="domain" description="DUF7903" evidence="1">
    <location>
        <begin position="63"/>
        <end position="190"/>
    </location>
</feature>
<name>A0AAD5J838_ACENE</name>
<reference evidence="2" key="2">
    <citation type="submission" date="2023-02" db="EMBL/GenBank/DDBJ databases">
        <authorList>
            <person name="Swenson N.G."/>
            <person name="Wegrzyn J.L."/>
            <person name="Mcevoy S.L."/>
        </authorList>
    </citation>
    <scope>NUCLEOTIDE SEQUENCE</scope>
    <source>
        <strain evidence="2">91603</strain>
        <tissue evidence="2">Leaf</tissue>
    </source>
</reference>